<dbReference type="InterPro" id="IPR050091">
    <property type="entry name" value="PKS_NRPS_Biosynth_Enz"/>
</dbReference>
<evidence type="ECO:0000313" key="6">
    <source>
        <dbReference type="Proteomes" id="UP001642484"/>
    </source>
</evidence>
<dbReference type="Pfam" id="PF02801">
    <property type="entry name" value="Ketoacyl-synt_C"/>
    <property type="match status" value="1"/>
</dbReference>
<dbReference type="InterPro" id="IPR014031">
    <property type="entry name" value="Ketoacyl_synth_C"/>
</dbReference>
<dbReference type="InterPro" id="IPR016039">
    <property type="entry name" value="Thiolase-like"/>
</dbReference>
<dbReference type="InterPro" id="IPR014030">
    <property type="entry name" value="Ketoacyl_synth_N"/>
</dbReference>
<protein>
    <recommendedName>
        <fullName evidence="4">Ketosynthase family 3 (KS3) domain-containing protein</fullName>
    </recommendedName>
</protein>
<dbReference type="Gene3D" id="3.40.47.10">
    <property type="match status" value="1"/>
</dbReference>
<evidence type="ECO:0000256" key="2">
    <source>
        <dbReference type="ARBA" id="ARBA00022553"/>
    </source>
</evidence>
<proteinExistence type="inferred from homology"/>
<dbReference type="Pfam" id="PF00109">
    <property type="entry name" value="ketoacyl-synt"/>
    <property type="match status" value="1"/>
</dbReference>
<reference evidence="5 6" key="1">
    <citation type="submission" date="2024-02" db="EMBL/GenBank/DDBJ databases">
        <authorList>
            <person name="Chen Y."/>
            <person name="Shah S."/>
            <person name="Dougan E. K."/>
            <person name="Thang M."/>
            <person name="Chan C."/>
        </authorList>
    </citation>
    <scope>NUCLEOTIDE SEQUENCE [LARGE SCALE GENOMIC DNA]</scope>
</reference>
<comment type="similarity">
    <text evidence="3">Belongs to the thiolase-like superfamily. Beta-ketoacyl-ACP synthases family.</text>
</comment>
<keyword evidence="1" id="KW-0596">Phosphopantetheine</keyword>
<accession>A0ABP0LX63</accession>
<evidence type="ECO:0000256" key="3">
    <source>
        <dbReference type="RuleBase" id="RU003694"/>
    </source>
</evidence>
<dbReference type="Proteomes" id="UP001642484">
    <property type="component" value="Unassembled WGS sequence"/>
</dbReference>
<dbReference type="PANTHER" id="PTHR43775:SF37">
    <property type="entry name" value="SI:DKEY-61P9.11"/>
    <property type="match status" value="1"/>
</dbReference>
<sequence length="625" mass="67889">MEVLPSQNHVEALLTEGYCVIDGRTQLQLQILQAQSEVAELVQHGSFRVLPDEIRSGLLGRGSCRIAELPSPLLCREGPASALETLDATLTRLAKVVSSYWQISGRSVGILHEASSKLLDAELTQAECCKWFGHFVCNRVMVLIYLGPGKAQLKLEPEEDGSESEGEFSDAWPVTEVLNPGDLVLVQQELQLRLHSREQCYCLSCFLQGRPQLTSCAKVLQEWAENYAETETPTDERLQLLQDHLYCKGLGLAVCSFGGRLPSSWQVDAWSSAQLWGPDVVLQVPLTRWDHEELYDPKPSAWQEGKTYCRHAGFMDGIDLFDYRLFNISVREAGEMEPRQRMALEVAYESLQRAGFRKPRLSASTGGIYVGAENWSEWDGCSTSSFTATGRASSILAGRISYVLGLKGPAVALDTGDCSGLTAVNFGAKALQEDGFTSIPEFCCSLGTSVLLAGHRWVSRQAAGLLSSSGRCFTFDSAASGLLPGEATGALILRREVDEPEGFLEGLAMQHLGRAASLSSASSSGEQEVLAEAVGRAGVRPSSVDISECSGRSTLLDDAAEVLALCKVLGADRRVPLQLTALRPGQGGLENLPGLCALLRTLWAASHRAQVPAVHLRQLNSYLER</sequence>
<keyword evidence="3" id="KW-0808">Transferase</keyword>
<keyword evidence="2" id="KW-0597">Phosphoprotein</keyword>
<dbReference type="SUPFAM" id="SSF53901">
    <property type="entry name" value="Thiolase-like"/>
    <property type="match status" value="2"/>
</dbReference>
<feature type="domain" description="Ketosynthase family 3 (KS3)" evidence="4">
    <location>
        <begin position="249"/>
        <end position="625"/>
    </location>
</feature>
<dbReference type="PROSITE" id="PS52004">
    <property type="entry name" value="KS3_2"/>
    <property type="match status" value="1"/>
</dbReference>
<evidence type="ECO:0000313" key="5">
    <source>
        <dbReference type="EMBL" id="CAK9043326.1"/>
    </source>
</evidence>
<dbReference type="InterPro" id="IPR020841">
    <property type="entry name" value="PKS_Beta-ketoAc_synthase_dom"/>
</dbReference>
<dbReference type="SMART" id="SM00825">
    <property type="entry name" value="PKS_KS"/>
    <property type="match status" value="1"/>
</dbReference>
<evidence type="ECO:0000256" key="1">
    <source>
        <dbReference type="ARBA" id="ARBA00022450"/>
    </source>
</evidence>
<dbReference type="PANTHER" id="PTHR43775">
    <property type="entry name" value="FATTY ACID SYNTHASE"/>
    <property type="match status" value="1"/>
</dbReference>
<gene>
    <name evidence="5" type="ORF">CCMP2556_LOCUS22946</name>
</gene>
<name>A0ABP0LX63_9DINO</name>
<organism evidence="5 6">
    <name type="scientific">Durusdinium trenchii</name>
    <dbReference type="NCBI Taxonomy" id="1381693"/>
    <lineage>
        <taxon>Eukaryota</taxon>
        <taxon>Sar</taxon>
        <taxon>Alveolata</taxon>
        <taxon>Dinophyceae</taxon>
        <taxon>Suessiales</taxon>
        <taxon>Symbiodiniaceae</taxon>
        <taxon>Durusdinium</taxon>
    </lineage>
</organism>
<evidence type="ECO:0000259" key="4">
    <source>
        <dbReference type="PROSITE" id="PS52004"/>
    </source>
</evidence>
<keyword evidence="6" id="KW-1185">Reference proteome</keyword>
<dbReference type="CDD" id="cd00833">
    <property type="entry name" value="PKS"/>
    <property type="match status" value="1"/>
</dbReference>
<comment type="caution">
    <text evidence="5">The sequence shown here is derived from an EMBL/GenBank/DDBJ whole genome shotgun (WGS) entry which is preliminary data.</text>
</comment>
<dbReference type="EMBL" id="CAXAMN010014446">
    <property type="protein sequence ID" value="CAK9043326.1"/>
    <property type="molecule type" value="Genomic_DNA"/>
</dbReference>